<dbReference type="Pfam" id="PF04818">
    <property type="entry name" value="CID"/>
    <property type="match status" value="1"/>
</dbReference>
<evidence type="ECO:0000256" key="2">
    <source>
        <dbReference type="SAM" id="MobiDB-lite"/>
    </source>
</evidence>
<feature type="compositionally biased region" description="Polar residues" evidence="2">
    <location>
        <begin position="765"/>
        <end position="778"/>
    </location>
</feature>
<evidence type="ECO:0000259" key="3">
    <source>
        <dbReference type="PROSITE" id="PS50812"/>
    </source>
</evidence>
<dbReference type="SMART" id="SM00293">
    <property type="entry name" value="PWWP"/>
    <property type="match status" value="1"/>
</dbReference>
<feature type="region of interest" description="Disordered" evidence="2">
    <location>
        <begin position="1363"/>
        <end position="1400"/>
    </location>
</feature>
<feature type="compositionally biased region" description="Basic and acidic residues" evidence="2">
    <location>
        <begin position="362"/>
        <end position="379"/>
    </location>
</feature>
<feature type="region of interest" description="Disordered" evidence="2">
    <location>
        <begin position="1282"/>
        <end position="1309"/>
    </location>
</feature>
<feature type="compositionally biased region" description="Polar residues" evidence="2">
    <location>
        <begin position="299"/>
        <end position="312"/>
    </location>
</feature>
<name>A0AAV1DIZ4_OLDCO</name>
<feature type="domain" description="PWWP" evidence="3">
    <location>
        <begin position="24"/>
        <end position="81"/>
    </location>
</feature>
<feature type="compositionally biased region" description="Basic and acidic residues" evidence="2">
    <location>
        <begin position="388"/>
        <end position="399"/>
    </location>
</feature>
<feature type="compositionally biased region" description="Basic residues" evidence="2">
    <location>
        <begin position="345"/>
        <end position="355"/>
    </location>
</feature>
<dbReference type="Gene3D" id="1.25.40.90">
    <property type="match status" value="1"/>
</dbReference>
<dbReference type="PROSITE" id="PS51391">
    <property type="entry name" value="CID"/>
    <property type="match status" value="1"/>
</dbReference>
<dbReference type="InterPro" id="IPR000313">
    <property type="entry name" value="PWWP_dom"/>
</dbReference>
<feature type="region of interest" description="Disordered" evidence="2">
    <location>
        <begin position="1041"/>
        <end position="1066"/>
    </location>
</feature>
<feature type="compositionally biased region" description="Pro residues" evidence="2">
    <location>
        <begin position="1137"/>
        <end position="1166"/>
    </location>
</feature>
<protein>
    <submittedName>
        <fullName evidence="5">OLC1v1007344C2</fullName>
    </submittedName>
</protein>
<dbReference type="SUPFAM" id="SSF63748">
    <property type="entry name" value="Tudor/PWWP/MBT"/>
    <property type="match status" value="1"/>
</dbReference>
<feature type="region of interest" description="Disordered" evidence="2">
    <location>
        <begin position="1186"/>
        <end position="1212"/>
    </location>
</feature>
<evidence type="ECO:0000256" key="1">
    <source>
        <dbReference type="ARBA" id="ARBA00022664"/>
    </source>
</evidence>
<keyword evidence="6" id="KW-1185">Reference proteome</keyword>
<evidence type="ECO:0000259" key="4">
    <source>
        <dbReference type="PROSITE" id="PS51391"/>
    </source>
</evidence>
<reference evidence="5" key="1">
    <citation type="submission" date="2023-03" db="EMBL/GenBank/DDBJ databases">
        <authorList>
            <person name="Julca I."/>
        </authorList>
    </citation>
    <scope>NUCLEOTIDE SEQUENCE</scope>
</reference>
<dbReference type="PROSITE" id="PS50812">
    <property type="entry name" value="PWWP"/>
    <property type="match status" value="1"/>
</dbReference>
<evidence type="ECO:0000313" key="6">
    <source>
        <dbReference type="Proteomes" id="UP001161247"/>
    </source>
</evidence>
<feature type="domain" description="CID" evidence="4">
    <location>
        <begin position="847"/>
        <end position="988"/>
    </location>
</feature>
<proteinExistence type="predicted"/>
<feature type="compositionally biased region" description="Basic and acidic residues" evidence="2">
    <location>
        <begin position="172"/>
        <end position="189"/>
    </location>
</feature>
<feature type="compositionally biased region" description="Polar residues" evidence="2">
    <location>
        <begin position="524"/>
        <end position="548"/>
    </location>
</feature>
<feature type="compositionally biased region" description="Low complexity" evidence="2">
    <location>
        <begin position="810"/>
        <end position="827"/>
    </location>
</feature>
<sequence length="1400" mass="152909">MAPSRRKGASKAAAAAAARRQWKIGDLVLAKVKGFPAWPATVSEPEKWGYSADWKKVLVHFFGTQQIAFCNPADVEPFTEEKKQSLLGKRHGKGADFVRAVREIIASYDNMKKQDQSNDANTTDGHTLVTENNSTELSAKPFGEGDAPEGQTHCADVEDHMNDKSGTSATVHGKDGLKDQFRPDNEDKSSLIGTEMTSENVDSSRENSERTETLKCFTRRRPPSARRARSASRTDTNKLQTRSTRSGTVAPSILRDGPGRRNKRIRKSPDDLYGHDRDAPDLVSNVSNEGNDSGILTAGSDSPSLNEGSTVDSDCKTVTADSSNEHSQKNVELSRRLDFQTNGISKRKRKPNRKRPSCDISAKPDEKTASDADAIKRDQISPGDQEISTDKLPKEDGDEHLPLVKRARVRLGRILSTCEQLQASLDTEEKPLEVCFSVSDQFHVPSDREGDDSTDRKPVSVKEDLEKLLQSDKLHTAKPQAWEVKKYQHLGSSVEGEAALPPSKRLHRALEAMSANAAEERQTTSDVPSTPKVDTTSKSGSPSSNDCLKSSLDREKGDERKAGMREENNCNNNKPPDGASECLVKLDLSITEERTSSVELATCSSDGIGRQKSCEDNVGSLDNKCVSKSPSHDDIANVVVLQSSESLSPKGAHLSGSCSPDLALPLPGDCKTVSPTLLKASENVDHKTNQLEGDNLTMQSPHSSADMEIDSATEECDRVVDSCQLVPDENKPTDEMSKDVGEVGLAMDDSSASLCPVSAEVMSNVTEDQDQSHSNSAANDHVEDKTTPETKSSLSPTYNSETITCAKQQTSSLNMSTSASSSNTSRSPIAHSHRDVQRAAGKWNYKEAHDALMSFEGFLGTLTRTKESIGRATRSAMECAKCGVAAKVVEMLTHSLEREPSLHRRVDLFFLVDSIAQYSKSLKGDAGGVYPSAILAVLPRLLSAAAPPGSNSQENRRQCLKVLRVWQERRILPESIVRQHIRELDLLCGSSCSRTRRLRNERAFDDPIREMEGMLVDEYGSNSSIQLPGFCMPPMLRDEDDGVDSDGEGFEAVTPEHDNEKTEAERNPISAVEKHRHILEDVDGELEMEDVAPQSSEAVISSSDNAATISVPTMYHSVGNAVTLPFAPPLPMDIPPVSPPLPKSPPPPPPPPPLLAPEASFPPPEMPDSLSSTVRPAYVYSQNIEEDFRESSSQQSHAPGVNPKISDGLQSSRAGPLEFQSQVPNHLANPTHCSFNNRPISSPPVRAVNNIPPSDGAYNKGFRLRPPHPAPSNQFSYVQSDHRVQSRRDVPPPSHSTRYHVPNTENGNFYRDADRMKLAPRDTGEHWRAPAFPGPRYPDGSRMPYTPAPYGAHPGEPSVHGNRWGFPPGATNHRMIMPHRPPTGGPIPVAARGPNCWRPR</sequence>
<dbReference type="Gene3D" id="2.30.30.140">
    <property type="match status" value="1"/>
</dbReference>
<feature type="region of interest" description="Disordered" evidence="2">
    <location>
        <begin position="514"/>
        <end position="578"/>
    </location>
</feature>
<feature type="compositionally biased region" description="Basic residues" evidence="2">
    <location>
        <begin position="217"/>
        <end position="230"/>
    </location>
</feature>
<dbReference type="Proteomes" id="UP001161247">
    <property type="component" value="Chromosome 5"/>
</dbReference>
<feature type="compositionally biased region" description="Basic and acidic residues" evidence="2">
    <location>
        <begin position="323"/>
        <end position="338"/>
    </location>
</feature>
<feature type="compositionally biased region" description="Basic and acidic residues" evidence="2">
    <location>
        <begin position="267"/>
        <end position="280"/>
    </location>
</feature>
<feature type="compositionally biased region" description="Basic and acidic residues" evidence="2">
    <location>
        <begin position="1054"/>
        <end position="1066"/>
    </location>
</feature>
<feature type="compositionally biased region" description="Polar residues" evidence="2">
    <location>
        <begin position="789"/>
        <end position="809"/>
    </location>
</feature>
<dbReference type="InterPro" id="IPR006569">
    <property type="entry name" value="CID_dom"/>
</dbReference>
<dbReference type="GO" id="GO:0005634">
    <property type="term" value="C:nucleus"/>
    <property type="evidence" value="ECO:0007669"/>
    <property type="project" value="UniProtKB-ARBA"/>
</dbReference>
<organism evidence="5 6">
    <name type="scientific">Oldenlandia corymbosa var. corymbosa</name>
    <dbReference type="NCBI Taxonomy" id="529605"/>
    <lineage>
        <taxon>Eukaryota</taxon>
        <taxon>Viridiplantae</taxon>
        <taxon>Streptophyta</taxon>
        <taxon>Embryophyta</taxon>
        <taxon>Tracheophyta</taxon>
        <taxon>Spermatophyta</taxon>
        <taxon>Magnoliopsida</taxon>
        <taxon>eudicotyledons</taxon>
        <taxon>Gunneridae</taxon>
        <taxon>Pentapetalae</taxon>
        <taxon>asterids</taxon>
        <taxon>lamiids</taxon>
        <taxon>Gentianales</taxon>
        <taxon>Rubiaceae</taxon>
        <taxon>Rubioideae</taxon>
        <taxon>Spermacoceae</taxon>
        <taxon>Hedyotis-Oldenlandia complex</taxon>
        <taxon>Oldenlandia</taxon>
    </lineage>
</organism>
<feature type="compositionally biased region" description="Basic and acidic residues" evidence="2">
    <location>
        <begin position="202"/>
        <end position="213"/>
    </location>
</feature>
<feature type="compositionally biased region" description="Polar residues" evidence="2">
    <location>
        <begin position="191"/>
        <end position="201"/>
    </location>
</feature>
<dbReference type="PANTHER" id="PTHR12550:SF49">
    <property type="entry name" value="PROTEIN HUA2-LIKE 2-RELATED"/>
    <property type="match status" value="1"/>
</dbReference>
<feature type="compositionally biased region" description="Polar residues" evidence="2">
    <location>
        <begin position="237"/>
        <end position="249"/>
    </location>
</feature>
<dbReference type="EMBL" id="OX459122">
    <property type="protein sequence ID" value="CAI9107872.1"/>
    <property type="molecule type" value="Genomic_DNA"/>
</dbReference>
<feature type="region of interest" description="Disordered" evidence="2">
    <location>
        <begin position="765"/>
        <end position="835"/>
    </location>
</feature>
<feature type="compositionally biased region" description="Polar residues" evidence="2">
    <location>
        <begin position="117"/>
        <end position="137"/>
    </location>
</feature>
<feature type="compositionally biased region" description="Basic and acidic residues" evidence="2">
    <location>
        <begin position="551"/>
        <end position="568"/>
    </location>
</feature>
<dbReference type="GO" id="GO:0006397">
    <property type="term" value="P:mRNA processing"/>
    <property type="evidence" value="ECO:0007669"/>
    <property type="project" value="UniProtKB-KW"/>
</dbReference>
<feature type="region of interest" description="Disordered" evidence="2">
    <location>
        <begin position="112"/>
        <end position="399"/>
    </location>
</feature>
<evidence type="ECO:0000313" key="5">
    <source>
        <dbReference type="EMBL" id="CAI9107872.1"/>
    </source>
</evidence>
<dbReference type="Pfam" id="PF00855">
    <property type="entry name" value="PWWP"/>
    <property type="match status" value="1"/>
</dbReference>
<keyword evidence="1" id="KW-0507">mRNA processing</keyword>
<accession>A0AAV1DIZ4</accession>
<gene>
    <name evidence="5" type="ORF">OLC1_LOCUS16071</name>
</gene>
<dbReference type="CDD" id="cd20147">
    <property type="entry name" value="PWWP_HULK"/>
    <property type="match status" value="1"/>
</dbReference>
<feature type="region of interest" description="Disordered" evidence="2">
    <location>
        <begin position="1137"/>
        <end position="1172"/>
    </location>
</feature>
<dbReference type="PANTHER" id="PTHR12550">
    <property type="entry name" value="HEPATOMA-DERIVED GROWTH FACTOR-RELATED"/>
    <property type="match status" value="1"/>
</dbReference>
<dbReference type="SMART" id="SM00582">
    <property type="entry name" value="RPR"/>
    <property type="match status" value="1"/>
</dbReference>
<dbReference type="InterPro" id="IPR008942">
    <property type="entry name" value="ENTH_VHS"/>
</dbReference>